<keyword evidence="6" id="KW-1185">Reference proteome</keyword>
<feature type="transmembrane region" description="Helical" evidence="3">
    <location>
        <begin position="249"/>
        <end position="269"/>
    </location>
</feature>
<dbReference type="Gene3D" id="3.40.50.720">
    <property type="entry name" value="NAD(P)-binding Rossmann-like Domain"/>
    <property type="match status" value="1"/>
</dbReference>
<dbReference type="PATRIC" id="fig|999422.3.peg.563"/>
<dbReference type="PANTHER" id="PTHR44196:SF1">
    <property type="entry name" value="DEHYDROGENASE_REDUCTASE SDR FAMILY MEMBER 7B"/>
    <property type="match status" value="1"/>
</dbReference>
<dbReference type="AlphaFoldDB" id="H1HK66"/>
<evidence type="ECO:0000256" key="1">
    <source>
        <dbReference type="ARBA" id="ARBA00006484"/>
    </source>
</evidence>
<dbReference type="STRING" id="999422.HMPREF9944_00560"/>
<evidence type="ECO:0000256" key="3">
    <source>
        <dbReference type="SAM" id="Phobius"/>
    </source>
</evidence>
<dbReference type="SUPFAM" id="SSF51735">
    <property type="entry name" value="NAD(P)-binding Rossmann-fold domains"/>
    <property type="match status" value="1"/>
</dbReference>
<dbReference type="Pfam" id="PF00106">
    <property type="entry name" value="adh_short"/>
    <property type="match status" value="1"/>
</dbReference>
<keyword evidence="3" id="KW-0812">Transmembrane</keyword>
<dbReference type="PANTHER" id="PTHR44196">
    <property type="entry name" value="DEHYDROGENASE/REDUCTASE SDR FAMILY MEMBER 7B"/>
    <property type="match status" value="1"/>
</dbReference>
<evidence type="ECO:0000259" key="4">
    <source>
        <dbReference type="SMART" id="SM00822"/>
    </source>
</evidence>
<dbReference type="OrthoDB" id="9803333at2"/>
<feature type="domain" description="Ketoreductase" evidence="4">
    <location>
        <begin position="26"/>
        <end position="202"/>
    </location>
</feature>
<dbReference type="Proteomes" id="UP000003167">
    <property type="component" value="Unassembled WGS sequence"/>
</dbReference>
<protein>
    <recommendedName>
        <fullName evidence="4">Ketoreductase domain-containing protein</fullName>
    </recommendedName>
</protein>
<dbReference type="GO" id="GO:0016020">
    <property type="term" value="C:membrane"/>
    <property type="evidence" value="ECO:0007669"/>
    <property type="project" value="TreeGrafter"/>
</dbReference>
<name>H1HK66_9BACT</name>
<accession>H1HK66</accession>
<dbReference type="SMART" id="SM00822">
    <property type="entry name" value="PKS_KR"/>
    <property type="match status" value="1"/>
</dbReference>
<keyword evidence="3" id="KW-0472">Membrane</keyword>
<dbReference type="HOGENOM" id="CLU_010194_2_1_10"/>
<reference evidence="5 6" key="1">
    <citation type="submission" date="2011-12" db="EMBL/GenBank/DDBJ databases">
        <title>The Genome Sequence of Prevotella maculosa OT 289.</title>
        <authorList>
            <consortium name="The Broad Institute Genome Sequencing Platform"/>
            <person name="Earl A."/>
            <person name="Ward D."/>
            <person name="Feldgarden M."/>
            <person name="Gevers D."/>
            <person name="Izard J."/>
            <person name="Blanton J.M."/>
            <person name="Mathney J."/>
            <person name="Tanner A.C."/>
            <person name="Dewhirst F.E."/>
            <person name="Young S.K."/>
            <person name="Zeng Q."/>
            <person name="Gargeya S."/>
            <person name="Fitzgerald M."/>
            <person name="Haas B."/>
            <person name="Abouelleil A."/>
            <person name="Alvarado L."/>
            <person name="Arachchi H.M."/>
            <person name="Berlin A."/>
            <person name="Chapman S.B."/>
            <person name="Gearin G."/>
            <person name="Goldberg J."/>
            <person name="Griggs A."/>
            <person name="Gujja S."/>
            <person name="Hansen M."/>
            <person name="Heiman D."/>
            <person name="Howarth C."/>
            <person name="Larimer J."/>
            <person name="Lui A."/>
            <person name="MacDonald P.J.P."/>
            <person name="McCowen C."/>
            <person name="Montmayeur A."/>
            <person name="Murphy C."/>
            <person name="Neiman D."/>
            <person name="Pearson M."/>
            <person name="Priest M."/>
            <person name="Roberts A."/>
            <person name="Saif S."/>
            <person name="Shea T."/>
            <person name="Sisk P."/>
            <person name="Stolte C."/>
            <person name="Sykes S."/>
            <person name="Wortman J."/>
            <person name="Nusbaum C."/>
            <person name="Birren B."/>
        </authorList>
    </citation>
    <scope>NUCLEOTIDE SEQUENCE [LARGE SCALE GENOMIC DNA]</scope>
    <source>
        <strain evidence="5 6">OT 289</strain>
    </source>
</reference>
<sequence length="274" mass="30701">MSLLSSILYPAPRLHESRLKNRFNGRWVVVTGASHGIGEALVRRLMHYGANLYLLARSEPELQELCREARAMGCRASYRCVDLRDRLALNSVCGDLAKTLPSVDFLFCNAGKSICRRLVDAADRLHDFDRTMDLNYRSMVALSLTLLPALRRTGGQLVYTSSVSSLYPPAPKWSAYHASKCASNVWCRTAACEWHSLGIGVHVAYLPLVRTPMSQVNPNYHALPAYSAHDAAGILLRLALSKHFAYKPWWAWVTAPVASFLAPFVRFFYQKAAR</sequence>
<comment type="caution">
    <text evidence="5">The sequence shown here is derived from an EMBL/GenBank/DDBJ whole genome shotgun (WGS) entry which is preliminary data.</text>
</comment>
<dbReference type="EMBL" id="AGEK01000016">
    <property type="protein sequence ID" value="EHO72967.1"/>
    <property type="molecule type" value="Genomic_DNA"/>
</dbReference>
<dbReference type="InterPro" id="IPR002347">
    <property type="entry name" value="SDR_fam"/>
</dbReference>
<dbReference type="InterPro" id="IPR036291">
    <property type="entry name" value="NAD(P)-bd_dom_sf"/>
</dbReference>
<dbReference type="CDD" id="cd05233">
    <property type="entry name" value="SDR_c"/>
    <property type="match status" value="1"/>
</dbReference>
<evidence type="ECO:0000256" key="2">
    <source>
        <dbReference type="ARBA" id="ARBA00023002"/>
    </source>
</evidence>
<dbReference type="GO" id="GO:0016491">
    <property type="term" value="F:oxidoreductase activity"/>
    <property type="evidence" value="ECO:0007669"/>
    <property type="project" value="UniProtKB-KW"/>
</dbReference>
<proteinExistence type="inferred from homology"/>
<dbReference type="RefSeq" id="WP_008564291.1">
    <property type="nucleotide sequence ID" value="NZ_JH594501.1"/>
</dbReference>
<keyword evidence="3" id="KW-1133">Transmembrane helix</keyword>
<evidence type="ECO:0000313" key="6">
    <source>
        <dbReference type="Proteomes" id="UP000003167"/>
    </source>
</evidence>
<comment type="similarity">
    <text evidence="1">Belongs to the short-chain dehydrogenases/reductases (SDR) family.</text>
</comment>
<organism evidence="5 6">
    <name type="scientific">Segatella maculosa OT 289</name>
    <dbReference type="NCBI Taxonomy" id="999422"/>
    <lineage>
        <taxon>Bacteria</taxon>
        <taxon>Pseudomonadati</taxon>
        <taxon>Bacteroidota</taxon>
        <taxon>Bacteroidia</taxon>
        <taxon>Bacteroidales</taxon>
        <taxon>Prevotellaceae</taxon>
        <taxon>Segatella</taxon>
    </lineage>
</organism>
<keyword evidence="2" id="KW-0560">Oxidoreductase</keyword>
<gene>
    <name evidence="5" type="ORF">HMPREF9944_00560</name>
</gene>
<evidence type="ECO:0000313" key="5">
    <source>
        <dbReference type="EMBL" id="EHO72967.1"/>
    </source>
</evidence>
<dbReference type="PRINTS" id="PR00081">
    <property type="entry name" value="GDHRDH"/>
</dbReference>
<dbReference type="InterPro" id="IPR057326">
    <property type="entry name" value="KR_dom"/>
</dbReference>